<accession>A0A2C9DSI5</accession>
<protein>
    <submittedName>
        <fullName evidence="1">F15L conserved protein</fullName>
    </submittedName>
</protein>
<dbReference type="EMBL" id="MF467280">
    <property type="protein sequence ID" value="ATI20968.1"/>
    <property type="molecule type" value="Genomic_DNA"/>
</dbReference>
<evidence type="ECO:0000313" key="2">
    <source>
        <dbReference type="Proteomes" id="UP000318778"/>
    </source>
</evidence>
<dbReference type="PIRSF" id="PIRSF015694">
    <property type="entry name" value="VAC_F15L"/>
    <property type="match status" value="1"/>
</dbReference>
<proteinExistence type="predicted"/>
<keyword evidence="2" id="KW-1185">Reference proteome</keyword>
<sequence length="147" mass="17344">MEVAGLEQLISLRPFNDMNNVTINKEGKCILANRCFVKLAEVYNMPVCRIPTHDSISVNSFKFSLNELLYSPFHYKHLQYQYLLPRFIFQCIESAKRKNRTCYYCYIHKNAYPGDLNMDIFVPTTGEAYVVIGLRIRDYWRTSFTFV</sequence>
<dbReference type="Proteomes" id="UP000318778">
    <property type="component" value="Segment"/>
</dbReference>
<organism evidence="1">
    <name type="scientific">Western grey kangaroopox virus</name>
    <dbReference type="NCBI Taxonomy" id="1566307"/>
    <lineage>
        <taxon>Viruses</taxon>
        <taxon>Varidnaviria</taxon>
        <taxon>Bamfordvirae</taxon>
        <taxon>Nucleocytoviricota</taxon>
        <taxon>Pokkesviricetes</taxon>
        <taxon>Chitovirales</taxon>
        <taxon>Poxviridae</taxon>
        <taxon>Chordopoxvirinae</taxon>
        <taxon>Macropopoxvirus</taxon>
        <taxon>Macropopoxvirus mfuliginosuspox</taxon>
        <taxon>Western kangaroopox virus</taxon>
    </lineage>
</organism>
<evidence type="ECO:0000313" key="1">
    <source>
        <dbReference type="EMBL" id="ATI20968.1"/>
    </source>
</evidence>
<dbReference type="Pfam" id="PF04596">
    <property type="entry name" value="Pox_F15"/>
    <property type="match status" value="1"/>
</dbReference>
<name>A0A2C9DSI5_9POXV</name>
<dbReference type="InterPro" id="IPR007675">
    <property type="entry name" value="Poxvirus_F15"/>
</dbReference>
<reference evidence="1" key="1">
    <citation type="journal article" date="2017" name="Virus Res.">
        <title>Complete genomic characterisation of two novel poxviruses (WKPV and EKPV) from western and eastern grey kangaroos.</title>
        <authorList>
            <person name="Bennett M."/>
            <person name="Tu S.L."/>
            <person name="Upton C."/>
            <person name="McArtor C."/>
            <person name="Gillett A."/>
            <person name="Laird T."/>
            <person name="O'Dea M."/>
        </authorList>
    </citation>
    <scope>NUCLEOTIDE SEQUENCE [LARGE SCALE GENOMIC DNA]</scope>
    <source>
        <strain evidence="1">Western Australia</strain>
    </source>
</reference>